<feature type="region of interest" description="Disordered" evidence="1">
    <location>
        <begin position="124"/>
        <end position="158"/>
    </location>
</feature>
<name>A0A0D0J0E7_AGRTU</name>
<feature type="compositionally biased region" description="Low complexity" evidence="1">
    <location>
        <begin position="28"/>
        <end position="41"/>
    </location>
</feature>
<dbReference type="Proteomes" id="UP000035017">
    <property type="component" value="Unassembled WGS sequence"/>
</dbReference>
<dbReference type="OrthoDB" id="7189469at2"/>
<protein>
    <recommendedName>
        <fullName evidence="4">DUF2497 domain-containing protein</fullName>
    </recommendedName>
</protein>
<feature type="region of interest" description="Disordered" evidence="1">
    <location>
        <begin position="26"/>
        <end position="92"/>
    </location>
</feature>
<evidence type="ECO:0000313" key="2">
    <source>
        <dbReference type="EMBL" id="KIP98939.1"/>
    </source>
</evidence>
<evidence type="ECO:0008006" key="4">
    <source>
        <dbReference type="Google" id="ProtNLM"/>
    </source>
</evidence>
<dbReference type="Pfam" id="PF10691">
    <property type="entry name" value="DUF2497"/>
    <property type="match status" value="1"/>
</dbReference>
<evidence type="ECO:0000256" key="1">
    <source>
        <dbReference type="SAM" id="MobiDB-lite"/>
    </source>
</evidence>
<proteinExistence type="predicted"/>
<dbReference type="AlphaFoldDB" id="A0A0D0J0E7"/>
<dbReference type="EMBL" id="JXQV01000030">
    <property type="protein sequence ID" value="KIP98939.1"/>
    <property type="molecule type" value="Genomic_DNA"/>
</dbReference>
<evidence type="ECO:0000313" key="3">
    <source>
        <dbReference type="Proteomes" id="UP000035017"/>
    </source>
</evidence>
<sequence length="309" mass="33162">MAQSSVAREPSMEEILASIRRIIESNEPASADALSAPLAPAYDEYEDSDSAYAAEPASPPAHVPPAANQGYGARQQHEPSMMERVDMAMADSGEKTMSLADVAARVRAAADRNAALGPQGVAAQQRAAEAAAASQPAPVAQSYFQQERPAPAPRPTDMRPLLNAAQARPQPQAVPAYTPPVAEAPAPAPQMPLPVWETMELRGAVEPEQPSAPVPQIVAQPPVSVAPEKPQSEDRLSLKLISEAAGAQIAQSFGELAELFDGVERPTIEEMAQDMLRPMLQEWLEDNLPTLVERLVREEIERVARGPRR</sequence>
<organism evidence="2 3">
    <name type="scientific">Agrobacterium tumefaciens</name>
    <dbReference type="NCBI Taxonomy" id="358"/>
    <lineage>
        <taxon>Bacteria</taxon>
        <taxon>Pseudomonadati</taxon>
        <taxon>Pseudomonadota</taxon>
        <taxon>Alphaproteobacteria</taxon>
        <taxon>Hyphomicrobiales</taxon>
        <taxon>Rhizobiaceae</taxon>
        <taxon>Rhizobium/Agrobacterium group</taxon>
        <taxon>Agrobacterium</taxon>
        <taxon>Agrobacterium tumefaciens complex</taxon>
    </lineage>
</organism>
<reference evidence="2 3" key="1">
    <citation type="submission" date="2014-12" db="EMBL/GenBank/DDBJ databases">
        <title>16Stimator: statistical estimation of ribosomal gene copy numbers from draft genome assemblies.</title>
        <authorList>
            <person name="Perisin M.A."/>
            <person name="Vetter M."/>
            <person name="Gilbert J.A."/>
            <person name="Bergelson J."/>
        </authorList>
    </citation>
    <scope>NUCLEOTIDE SEQUENCE [LARGE SCALE GENOMIC DNA]</scope>
    <source>
        <strain evidence="2 3">MEJ076</strain>
    </source>
</reference>
<comment type="caution">
    <text evidence="2">The sequence shown here is derived from an EMBL/GenBank/DDBJ whole genome shotgun (WGS) entry which is preliminary data.</text>
</comment>
<dbReference type="InterPro" id="IPR019632">
    <property type="entry name" value="DUF2497"/>
</dbReference>
<gene>
    <name evidence="2" type="ORF">RU07_19760</name>
</gene>
<accession>A0A0D0J0E7</accession>
<feature type="compositionally biased region" description="Low complexity" evidence="1">
    <location>
        <begin position="124"/>
        <end position="142"/>
    </location>
</feature>
<feature type="compositionally biased region" description="Basic and acidic residues" evidence="1">
    <location>
        <begin position="75"/>
        <end position="86"/>
    </location>
</feature>